<evidence type="ECO:0000313" key="2">
    <source>
        <dbReference type="Proteomes" id="UP000078148"/>
    </source>
</evidence>
<reference evidence="1 2" key="1">
    <citation type="journal article" date="2016" name="Int. J. Syst. Evol. Microbiol.">
        <title>Paenibacillus damxungensis sp. nov., isolated from raw yak (Bos grunniens) milk.</title>
        <authorList>
            <person name="Wu Z."/>
            <person name="Gao C."/>
            <person name="Han J."/>
            <person name="Liu Z."/>
        </authorList>
    </citation>
    <scope>NUCLEOTIDE SEQUENCE [LARGE SCALE GENOMIC DNA]</scope>
    <source>
        <strain evidence="1 2">BD3526</strain>
        <plasmid evidence="1 2">unnamed1</plasmid>
    </source>
</reference>
<dbReference type="AlphaFoldDB" id="A0A1X9T4D0"/>
<keyword evidence="1" id="KW-0614">Plasmid</keyword>
<proteinExistence type="predicted"/>
<evidence type="ECO:0000313" key="1">
    <source>
        <dbReference type="EMBL" id="ARR10692.1"/>
    </source>
</evidence>
<organism evidence="1 2">
    <name type="scientific">Paenibacillus bovis</name>
    <dbReference type="NCBI Taxonomy" id="1616788"/>
    <lineage>
        <taxon>Bacteria</taxon>
        <taxon>Bacillati</taxon>
        <taxon>Bacillota</taxon>
        <taxon>Bacilli</taxon>
        <taxon>Bacillales</taxon>
        <taxon>Paenibacillaceae</taxon>
        <taxon>Paenibacillus</taxon>
    </lineage>
</organism>
<protein>
    <submittedName>
        <fullName evidence="1">Uncharacterized protein</fullName>
    </submittedName>
</protein>
<geneLocation type="plasmid" evidence="1 2">
    <name>unnamed1</name>
</geneLocation>
<keyword evidence="2" id="KW-1185">Reference proteome</keyword>
<gene>
    <name evidence="1" type="ORF">AR543_p0084</name>
</gene>
<dbReference type="KEGG" id="pbv:AR543_p0084"/>
<accession>A0A1X9T4D0</accession>
<dbReference type="Proteomes" id="UP000078148">
    <property type="component" value="Plasmid unnamed1"/>
</dbReference>
<name>A0A1X9T4D0_9BACL</name>
<sequence length="131" mass="14940">MLPEETMTEQHADLLSEHVQIESFLQSPLTGFVLQQDSGLFWDFDRDRPGVFTSSCLLPDQQIAEAWRIQLIEESLGVFGLLSLDAMNRAYVLSETYTVVIEQLYTIPKPYRTRYQAVQLLLCSHTQLSAG</sequence>
<dbReference type="EMBL" id="CP021170">
    <property type="protein sequence ID" value="ARR10692.1"/>
    <property type="molecule type" value="Genomic_DNA"/>
</dbReference>